<reference evidence="3" key="1">
    <citation type="submission" date="2020-08" db="EMBL/GenBank/DDBJ databases">
        <title>Genome public.</title>
        <authorList>
            <person name="Liu C."/>
            <person name="Sun Q."/>
        </authorList>
    </citation>
    <scope>NUCLEOTIDE SEQUENCE</scope>
    <source>
        <strain evidence="3">NSJ-32</strain>
    </source>
</reference>
<name>A0A926DWD9_9FIRM</name>
<keyword evidence="4" id="KW-1185">Reference proteome</keyword>
<feature type="domain" description="AAA+ ATPase" evidence="2">
    <location>
        <begin position="210"/>
        <end position="392"/>
    </location>
</feature>
<protein>
    <submittedName>
        <fullName evidence="3">YifB family Mg chelatase-like AAA ATPase</fullName>
    </submittedName>
</protein>
<dbReference type="PANTHER" id="PTHR32039">
    <property type="entry name" value="MAGNESIUM-CHELATASE SUBUNIT CHLI"/>
    <property type="match status" value="1"/>
</dbReference>
<proteinExistence type="inferred from homology"/>
<dbReference type="PANTHER" id="PTHR32039:SF7">
    <property type="entry name" value="COMPETENCE PROTEIN COMM"/>
    <property type="match status" value="1"/>
</dbReference>
<evidence type="ECO:0000313" key="4">
    <source>
        <dbReference type="Proteomes" id="UP000657006"/>
    </source>
</evidence>
<dbReference type="Pfam" id="PF01078">
    <property type="entry name" value="Mg_chelatase"/>
    <property type="match status" value="1"/>
</dbReference>
<dbReference type="Gene3D" id="3.40.50.300">
    <property type="entry name" value="P-loop containing nucleotide triphosphate hydrolases"/>
    <property type="match status" value="1"/>
</dbReference>
<dbReference type="GO" id="GO:0005524">
    <property type="term" value="F:ATP binding"/>
    <property type="evidence" value="ECO:0007669"/>
    <property type="project" value="InterPro"/>
</dbReference>
<dbReference type="InterPro" id="IPR004482">
    <property type="entry name" value="Mg_chelat-rel"/>
</dbReference>
<organism evidence="3 4">
    <name type="scientific">Bianquea renquensis</name>
    <dbReference type="NCBI Taxonomy" id="2763661"/>
    <lineage>
        <taxon>Bacteria</taxon>
        <taxon>Bacillati</taxon>
        <taxon>Bacillota</taxon>
        <taxon>Clostridia</taxon>
        <taxon>Eubacteriales</taxon>
        <taxon>Bianqueaceae</taxon>
        <taxon>Bianquea</taxon>
    </lineage>
</organism>
<accession>A0A926DWD9</accession>
<dbReference type="RefSeq" id="WP_249290102.1">
    <property type="nucleotide sequence ID" value="NZ_JACRSQ010000035.1"/>
</dbReference>
<evidence type="ECO:0000313" key="3">
    <source>
        <dbReference type="EMBL" id="MBC8544882.1"/>
    </source>
</evidence>
<gene>
    <name evidence="3" type="ORF">H8730_15140</name>
</gene>
<dbReference type="InterPro" id="IPR025158">
    <property type="entry name" value="Mg_chelat-rel_C"/>
</dbReference>
<dbReference type="InterPro" id="IPR045006">
    <property type="entry name" value="CHLI-like"/>
</dbReference>
<dbReference type="Gene3D" id="3.30.230.10">
    <property type="match status" value="1"/>
</dbReference>
<dbReference type="InterPro" id="IPR014721">
    <property type="entry name" value="Ribsml_uS5_D2-typ_fold_subgr"/>
</dbReference>
<dbReference type="EMBL" id="JACRSQ010000035">
    <property type="protein sequence ID" value="MBC8544882.1"/>
    <property type="molecule type" value="Genomic_DNA"/>
</dbReference>
<dbReference type="SMART" id="SM00382">
    <property type="entry name" value="AAA"/>
    <property type="match status" value="1"/>
</dbReference>
<dbReference type="Pfam" id="PF13541">
    <property type="entry name" value="ChlI"/>
    <property type="match status" value="1"/>
</dbReference>
<dbReference type="InterPro" id="IPR020568">
    <property type="entry name" value="Ribosomal_Su5_D2-typ_SF"/>
</dbReference>
<dbReference type="AlphaFoldDB" id="A0A926DWD9"/>
<dbReference type="InterPro" id="IPR027417">
    <property type="entry name" value="P-loop_NTPase"/>
</dbReference>
<comment type="similarity">
    <text evidence="1">Belongs to the Mg-chelatase subunits D/I family. ComM subfamily.</text>
</comment>
<dbReference type="Proteomes" id="UP000657006">
    <property type="component" value="Unassembled WGS sequence"/>
</dbReference>
<dbReference type="SUPFAM" id="SSF52540">
    <property type="entry name" value="P-loop containing nucleoside triphosphate hydrolases"/>
    <property type="match status" value="1"/>
</dbReference>
<dbReference type="NCBIfam" id="TIGR00368">
    <property type="entry name" value="YifB family Mg chelatase-like AAA ATPase"/>
    <property type="match status" value="1"/>
</dbReference>
<sequence>MFAKIVSCTLSGVQGIPVDVETCISAGMPYFSIVGLSEGAARQSRERIRSAMKSSGFDPPIQKITINLAPTALRKDGASFDLPIALGILLCQSRIPCSFAQTAMVAGELSLNGELRSIPGVLSMTMCAKERGFNAMILPRSCAAEAALIPGIKVIGASSLLEVVEYLCGFREIAPAAEPSFIPWTPTCTALSLIKGQSVAKRALIAAAAGCHNLLFCGPPGSGKTLLARSLPDLLPPLAFDQALELTQIYSAAGKLPPGRGLMTRRPFLAPHHTISLHAFTGGGSNPRPGVISLAHLGVLFLDELPEFSKHCLEALRLPMEDHSVSHQRLHSSVTFPCDFMLVASMNLCPCGYYPDMTRCTCSHEQVRSYLHRISGPLLDRFDITLPISPIPYDHLQQDDSPSDLAAAQQILTAHEIQRQRFRKEDCLYNSRMPPPLIERYCTVETSGERLLKTAFNHYSLSIRAYYAILRCSRTLADLDQSECILERHISEAVQYHSLAFP</sequence>
<dbReference type="Pfam" id="PF13335">
    <property type="entry name" value="Mg_chelatase_C"/>
    <property type="match status" value="1"/>
</dbReference>
<dbReference type="SUPFAM" id="SSF54211">
    <property type="entry name" value="Ribosomal protein S5 domain 2-like"/>
    <property type="match status" value="1"/>
</dbReference>
<evidence type="ECO:0000259" key="2">
    <source>
        <dbReference type="SMART" id="SM00382"/>
    </source>
</evidence>
<dbReference type="InterPro" id="IPR003593">
    <property type="entry name" value="AAA+_ATPase"/>
</dbReference>
<dbReference type="InterPro" id="IPR000523">
    <property type="entry name" value="Mg_chelatse_chII-like_cat_dom"/>
</dbReference>
<evidence type="ECO:0000256" key="1">
    <source>
        <dbReference type="ARBA" id="ARBA00006354"/>
    </source>
</evidence>
<comment type="caution">
    <text evidence="3">The sequence shown here is derived from an EMBL/GenBank/DDBJ whole genome shotgun (WGS) entry which is preliminary data.</text>
</comment>